<name>A0A6N6M977_9FLAO</name>
<sequence>MRVLQLIDSLNAGGAERMAVNYANALTSRLEGAYLCATREEGLLKESLSENVGYLFLNRKKTIDLSAIKRLSTFVKQEHIDVIHAHATSFFLATLIKILNPKLILVWHDHYGNSEFLENRPLFVLRRCSAWFSHIFTVNSKLEAWARTKLPSVPVSYLPNFAQVDTNKPKTGLKGTKGKRILCLANLRPQKDHLNLLKAFQLVLEKYSDWTLHLLGKDFKDDYASEIKGYINKNHLNKNVFLYGSCTDINHVLKQGDIGVLGSKSEGLPLALLEYGLAGLPVVATQVGDCYKVVSKPNEGILVEPNNHKDLSQAILKYIEHENLRHLAATHLKAKVLSDFSETAVIESLISIYNSHKL</sequence>
<dbReference type="PANTHER" id="PTHR12526:SF630">
    <property type="entry name" value="GLYCOSYLTRANSFERASE"/>
    <property type="match status" value="1"/>
</dbReference>
<evidence type="ECO:0000313" key="3">
    <source>
        <dbReference type="EMBL" id="KAB1067049.1"/>
    </source>
</evidence>
<dbReference type="InterPro" id="IPR001296">
    <property type="entry name" value="Glyco_trans_1"/>
</dbReference>
<proteinExistence type="predicted"/>
<dbReference type="SUPFAM" id="SSF53756">
    <property type="entry name" value="UDP-Glycosyltransferase/glycogen phosphorylase"/>
    <property type="match status" value="1"/>
</dbReference>
<protein>
    <submittedName>
        <fullName evidence="3">Glycosyltransferase</fullName>
    </submittedName>
</protein>
<evidence type="ECO:0000259" key="2">
    <source>
        <dbReference type="Pfam" id="PF13439"/>
    </source>
</evidence>
<evidence type="ECO:0000259" key="1">
    <source>
        <dbReference type="Pfam" id="PF00534"/>
    </source>
</evidence>
<dbReference type="Pfam" id="PF13439">
    <property type="entry name" value="Glyco_transf_4"/>
    <property type="match status" value="1"/>
</dbReference>
<dbReference type="CDD" id="cd03811">
    <property type="entry name" value="GT4_GT28_WabH-like"/>
    <property type="match status" value="1"/>
</dbReference>
<dbReference type="AlphaFoldDB" id="A0A6N6M977"/>
<organism evidence="3 4">
    <name type="scientific">Pseudotamlana haliotis</name>
    <dbReference type="NCBI Taxonomy" id="2614804"/>
    <lineage>
        <taxon>Bacteria</taxon>
        <taxon>Pseudomonadati</taxon>
        <taxon>Bacteroidota</taxon>
        <taxon>Flavobacteriia</taxon>
        <taxon>Flavobacteriales</taxon>
        <taxon>Flavobacteriaceae</taxon>
        <taxon>Pseudotamlana</taxon>
    </lineage>
</organism>
<evidence type="ECO:0000313" key="4">
    <source>
        <dbReference type="Proteomes" id="UP000441333"/>
    </source>
</evidence>
<keyword evidence="4" id="KW-1185">Reference proteome</keyword>
<dbReference type="Pfam" id="PF00534">
    <property type="entry name" value="Glycos_transf_1"/>
    <property type="match status" value="1"/>
</dbReference>
<dbReference type="InterPro" id="IPR028098">
    <property type="entry name" value="Glyco_trans_4-like_N"/>
</dbReference>
<feature type="domain" description="Glycosyl transferase family 1" evidence="1">
    <location>
        <begin position="168"/>
        <end position="326"/>
    </location>
</feature>
<dbReference type="Gene3D" id="3.40.50.2000">
    <property type="entry name" value="Glycogen Phosphorylase B"/>
    <property type="match status" value="2"/>
</dbReference>
<dbReference type="Proteomes" id="UP000441333">
    <property type="component" value="Unassembled WGS sequence"/>
</dbReference>
<dbReference type="RefSeq" id="WP_150939960.1">
    <property type="nucleotide sequence ID" value="NZ_WAAT01000050.1"/>
</dbReference>
<gene>
    <name evidence="3" type="ORF">F6U93_11545</name>
</gene>
<comment type="caution">
    <text evidence="3">The sequence shown here is derived from an EMBL/GenBank/DDBJ whole genome shotgun (WGS) entry which is preliminary data.</text>
</comment>
<dbReference type="GO" id="GO:0016757">
    <property type="term" value="F:glycosyltransferase activity"/>
    <property type="evidence" value="ECO:0007669"/>
    <property type="project" value="InterPro"/>
</dbReference>
<feature type="domain" description="Glycosyltransferase subfamily 4-like N-terminal" evidence="2">
    <location>
        <begin position="13"/>
        <end position="161"/>
    </location>
</feature>
<accession>A0A6N6M977</accession>
<keyword evidence="3" id="KW-0808">Transferase</keyword>
<dbReference type="PANTHER" id="PTHR12526">
    <property type="entry name" value="GLYCOSYLTRANSFERASE"/>
    <property type="match status" value="1"/>
</dbReference>
<dbReference type="EMBL" id="WAAT01000050">
    <property type="protein sequence ID" value="KAB1067049.1"/>
    <property type="molecule type" value="Genomic_DNA"/>
</dbReference>
<reference evidence="3 4" key="1">
    <citation type="submission" date="2019-09" db="EMBL/GenBank/DDBJ databases">
        <authorList>
            <person name="Cao W.R."/>
        </authorList>
    </citation>
    <scope>NUCLEOTIDE SEQUENCE [LARGE SCALE GENOMIC DNA]</scope>
    <source>
        <strain evidence="3 4">B1N29</strain>
    </source>
</reference>